<dbReference type="PANTHER" id="PTHR33372">
    <property type="match status" value="1"/>
</dbReference>
<dbReference type="PANTHER" id="PTHR33372:SF5">
    <property type="entry name" value="PROTEIN CHLOROPLAST J-LIKE DOMAIN 1, CHLOROPLASTIC"/>
    <property type="match status" value="1"/>
</dbReference>
<dbReference type="InterPro" id="IPR021788">
    <property type="entry name" value="CPP1-like"/>
</dbReference>
<feature type="transmembrane region" description="Helical" evidence="1">
    <location>
        <begin position="81"/>
        <end position="102"/>
    </location>
</feature>
<dbReference type="Proteomes" id="UP000824469">
    <property type="component" value="Unassembled WGS sequence"/>
</dbReference>
<gene>
    <name evidence="2" type="ORF">KI387_023946</name>
</gene>
<name>A0AA38L829_TAXCH</name>
<keyword evidence="1" id="KW-0472">Membrane</keyword>
<feature type="non-terminal residue" evidence="2">
    <location>
        <position position="117"/>
    </location>
</feature>
<reference evidence="2 3" key="1">
    <citation type="journal article" date="2021" name="Nat. Plants">
        <title>The Taxus genome provides insights into paclitaxel biosynthesis.</title>
        <authorList>
            <person name="Xiong X."/>
            <person name="Gou J."/>
            <person name="Liao Q."/>
            <person name="Li Y."/>
            <person name="Zhou Q."/>
            <person name="Bi G."/>
            <person name="Li C."/>
            <person name="Du R."/>
            <person name="Wang X."/>
            <person name="Sun T."/>
            <person name="Guo L."/>
            <person name="Liang H."/>
            <person name="Lu P."/>
            <person name="Wu Y."/>
            <person name="Zhang Z."/>
            <person name="Ro D.K."/>
            <person name="Shang Y."/>
            <person name="Huang S."/>
            <person name="Yan J."/>
        </authorList>
    </citation>
    <scope>NUCLEOTIDE SEQUENCE [LARGE SCALE GENOMIC DNA]</scope>
    <source>
        <strain evidence="2">Ta-2019</strain>
    </source>
</reference>
<dbReference type="AlphaFoldDB" id="A0AA38L829"/>
<dbReference type="EMBL" id="JAHRHJ020000005">
    <property type="protein sequence ID" value="KAH9315319.1"/>
    <property type="molecule type" value="Genomic_DNA"/>
</dbReference>
<evidence type="ECO:0000256" key="1">
    <source>
        <dbReference type="SAM" id="Phobius"/>
    </source>
</evidence>
<feature type="transmembrane region" description="Helical" evidence="1">
    <location>
        <begin position="9"/>
        <end position="25"/>
    </location>
</feature>
<dbReference type="OMA" id="WIGIMAN"/>
<comment type="caution">
    <text evidence="2">The sequence shown here is derived from an EMBL/GenBank/DDBJ whole genome shotgun (WGS) entry which is preliminary data.</text>
</comment>
<organism evidence="2 3">
    <name type="scientific">Taxus chinensis</name>
    <name type="common">Chinese yew</name>
    <name type="synonym">Taxus wallichiana var. chinensis</name>
    <dbReference type="NCBI Taxonomy" id="29808"/>
    <lineage>
        <taxon>Eukaryota</taxon>
        <taxon>Viridiplantae</taxon>
        <taxon>Streptophyta</taxon>
        <taxon>Embryophyta</taxon>
        <taxon>Tracheophyta</taxon>
        <taxon>Spermatophyta</taxon>
        <taxon>Pinopsida</taxon>
        <taxon>Pinidae</taxon>
        <taxon>Conifers II</taxon>
        <taxon>Cupressales</taxon>
        <taxon>Taxaceae</taxon>
        <taxon>Taxus</taxon>
    </lineage>
</organism>
<proteinExistence type="predicted"/>
<keyword evidence="3" id="KW-1185">Reference proteome</keyword>
<accession>A0AA38L829</accession>
<evidence type="ECO:0000313" key="2">
    <source>
        <dbReference type="EMBL" id="KAH9315319.1"/>
    </source>
</evidence>
<dbReference type="GO" id="GO:0031969">
    <property type="term" value="C:chloroplast membrane"/>
    <property type="evidence" value="ECO:0007669"/>
    <property type="project" value="TreeGrafter"/>
</dbReference>
<feature type="non-terminal residue" evidence="2">
    <location>
        <position position="1"/>
    </location>
</feature>
<sequence>YARSEKNDILINLAISSLFVGWIIFARSADYKPLQFLIFGYIFRMFEKLKGFERPLMPSASEDADDESQSIRTGKRLLRSLALVFGCVAVSSLAYTGILNAIEFVNSYIPRAIIDGQ</sequence>
<keyword evidence="1" id="KW-0812">Transmembrane</keyword>
<evidence type="ECO:0000313" key="3">
    <source>
        <dbReference type="Proteomes" id="UP000824469"/>
    </source>
</evidence>
<keyword evidence="1" id="KW-1133">Transmembrane helix</keyword>
<protein>
    <submittedName>
        <fullName evidence="2">Uncharacterized protein</fullName>
    </submittedName>
</protein>